<accession>A0A2M7Z6Q7</accession>
<name>A0A2M7Z6Q7_9BACT</name>
<dbReference type="Proteomes" id="UP000230843">
    <property type="component" value="Unassembled WGS sequence"/>
</dbReference>
<evidence type="ECO:0008006" key="3">
    <source>
        <dbReference type="Google" id="ProtNLM"/>
    </source>
</evidence>
<reference evidence="2" key="1">
    <citation type="submission" date="2017-09" db="EMBL/GenBank/DDBJ databases">
        <title>Depth-based differentiation of microbial function through sediment-hosted aquifers and enrichment of novel symbionts in the deep terrestrial subsurface.</title>
        <authorList>
            <person name="Probst A.J."/>
            <person name="Ladd B."/>
            <person name="Jarett J.K."/>
            <person name="Geller-Mcgrath D.E."/>
            <person name="Sieber C.M.K."/>
            <person name="Emerson J.B."/>
            <person name="Anantharaman K."/>
            <person name="Thomas B.C."/>
            <person name="Malmstrom R."/>
            <person name="Stieglmeier M."/>
            <person name="Klingl A."/>
            <person name="Woyke T."/>
            <person name="Ryan C.M."/>
            <person name="Banfield J.F."/>
        </authorList>
    </citation>
    <scope>NUCLEOTIDE SEQUENCE [LARGE SCALE GENOMIC DNA]</scope>
</reference>
<dbReference type="EMBL" id="PFVJ01000048">
    <property type="protein sequence ID" value="PJA89807.1"/>
    <property type="molecule type" value="Genomic_DNA"/>
</dbReference>
<organism evidence="1 2">
    <name type="scientific">Candidatus Magasanikbacteria bacterium CG_4_9_14_3_um_filter_32_9</name>
    <dbReference type="NCBI Taxonomy" id="1974644"/>
    <lineage>
        <taxon>Bacteria</taxon>
        <taxon>Candidatus Magasanikiibacteriota</taxon>
    </lineage>
</organism>
<evidence type="ECO:0000313" key="1">
    <source>
        <dbReference type="EMBL" id="PJA89807.1"/>
    </source>
</evidence>
<protein>
    <recommendedName>
        <fullName evidence="3">Methyltransferase type 11 domain-containing protein</fullName>
    </recommendedName>
</protein>
<dbReference type="AlphaFoldDB" id="A0A2M7Z6Q7"/>
<evidence type="ECO:0000313" key="2">
    <source>
        <dbReference type="Proteomes" id="UP000230843"/>
    </source>
</evidence>
<dbReference type="Gene3D" id="3.40.50.150">
    <property type="entry name" value="Vaccinia Virus protein VP39"/>
    <property type="match status" value="1"/>
</dbReference>
<sequence>MNKIEKIVKFVLRKLGIIVIKPKDAEFITQLKNQFVHNERSFVYGLSKKMVDSIYCHASPGVIESIIIYLSEYLKNNREGNKLLNLGGGTGQVSNIFREIGFDVYNVDIEENNENEKNIRFDLNSMEKLPVKENCFDIVVCSEIIEHIENPWKLFMDSKKVLKKDGILIVTTPNVQSLFSRIKFFFKGYFHWFTPECFSYHLNPVFIWEINLIAKKYNFEISKIIGSGDYFLSRENKNYNKILRNNESLVIFLKNNV</sequence>
<dbReference type="InterPro" id="IPR029063">
    <property type="entry name" value="SAM-dependent_MTases_sf"/>
</dbReference>
<dbReference type="SUPFAM" id="SSF53335">
    <property type="entry name" value="S-adenosyl-L-methionine-dependent methyltransferases"/>
    <property type="match status" value="1"/>
</dbReference>
<proteinExistence type="predicted"/>
<dbReference type="Pfam" id="PF13489">
    <property type="entry name" value="Methyltransf_23"/>
    <property type="match status" value="1"/>
</dbReference>
<comment type="caution">
    <text evidence="1">The sequence shown here is derived from an EMBL/GenBank/DDBJ whole genome shotgun (WGS) entry which is preliminary data.</text>
</comment>
<gene>
    <name evidence="1" type="ORF">CO137_02310</name>
</gene>